<evidence type="ECO:0000313" key="6">
    <source>
        <dbReference type="Proteomes" id="UP000188541"/>
    </source>
</evidence>
<keyword evidence="3 5" id="KW-0378">Hydrolase</keyword>
<dbReference type="AlphaFoldDB" id="A0A1V3JHV9"/>
<dbReference type="Pfam" id="PF13419">
    <property type="entry name" value="HAD_2"/>
    <property type="match status" value="1"/>
</dbReference>
<dbReference type="Gene3D" id="3.40.50.1000">
    <property type="entry name" value="HAD superfamily/HAD-like"/>
    <property type="match status" value="1"/>
</dbReference>
<evidence type="ECO:0000256" key="4">
    <source>
        <dbReference type="ARBA" id="ARBA00022842"/>
    </source>
</evidence>
<dbReference type="InterPro" id="IPR006439">
    <property type="entry name" value="HAD-SF_hydro_IA"/>
</dbReference>
<dbReference type="STRING" id="1908266.BKK55_06220"/>
<proteinExistence type="predicted"/>
<evidence type="ECO:0000256" key="1">
    <source>
        <dbReference type="ARBA" id="ARBA00001946"/>
    </source>
</evidence>
<dbReference type="SUPFAM" id="SSF56784">
    <property type="entry name" value="HAD-like"/>
    <property type="match status" value="1"/>
</dbReference>
<dbReference type="OrthoDB" id="148966at2"/>
<dbReference type="NCBIfam" id="TIGR01549">
    <property type="entry name" value="HAD-SF-IA-v1"/>
    <property type="match status" value="1"/>
</dbReference>
<dbReference type="InterPro" id="IPR036412">
    <property type="entry name" value="HAD-like_sf"/>
</dbReference>
<dbReference type="InterPro" id="IPR023214">
    <property type="entry name" value="HAD_sf"/>
</dbReference>
<dbReference type="EMBL" id="MLHO01000030">
    <property type="protein sequence ID" value="OOF56411.1"/>
    <property type="molecule type" value="Genomic_DNA"/>
</dbReference>
<evidence type="ECO:0000256" key="2">
    <source>
        <dbReference type="ARBA" id="ARBA00022723"/>
    </source>
</evidence>
<dbReference type="GO" id="GO:0016791">
    <property type="term" value="F:phosphatase activity"/>
    <property type="evidence" value="ECO:0007669"/>
    <property type="project" value="TreeGrafter"/>
</dbReference>
<dbReference type="GO" id="GO:0046872">
    <property type="term" value="F:metal ion binding"/>
    <property type="evidence" value="ECO:0007669"/>
    <property type="project" value="UniProtKB-KW"/>
</dbReference>
<dbReference type="Proteomes" id="UP000188541">
    <property type="component" value="Unassembled WGS sequence"/>
</dbReference>
<dbReference type="InterPro" id="IPR051400">
    <property type="entry name" value="HAD-like_hydrolase"/>
</dbReference>
<name>A0A1V3JHV9_9PAST</name>
<dbReference type="SFLD" id="SFLDS00003">
    <property type="entry name" value="Haloacid_Dehalogenase"/>
    <property type="match status" value="1"/>
</dbReference>
<dbReference type="RefSeq" id="WP_143531172.1">
    <property type="nucleotide sequence ID" value="NZ_MLHO01000030.1"/>
</dbReference>
<keyword evidence="6" id="KW-1185">Reference proteome</keyword>
<protein>
    <submittedName>
        <fullName evidence="5">HAD family hydrolase</fullName>
    </submittedName>
</protein>
<sequence length="212" mass="25236">MKNKALVLDLDDTLYAEIDFLYSGYKHISMRLEPENWKPLLDHLVKLYHRGENTFKYLTDKYQIELSILLEWYRYHSPDIKLFKHTWEILNNLRKDYKLAVITDGRSITQRNKLKALNLEEILDFVVISEEIGSEKPDPRNFLAVQDALQCQKYIYIGDNPQKDFVSPNKLGWETICLRDKGDNIHKQDFNIHSEFLPHFYISEWTELIAVL</sequence>
<keyword evidence="4" id="KW-0460">Magnesium</keyword>
<dbReference type="InterPro" id="IPR041492">
    <property type="entry name" value="HAD_2"/>
</dbReference>
<dbReference type="PANTHER" id="PTHR46470">
    <property type="entry name" value="N-ACYLNEURAMINATE-9-PHOSPHATASE"/>
    <property type="match status" value="1"/>
</dbReference>
<comment type="caution">
    <text evidence="5">The sequence shown here is derived from an EMBL/GenBank/DDBJ whole genome shotgun (WGS) entry which is preliminary data.</text>
</comment>
<dbReference type="PANTHER" id="PTHR46470:SF2">
    <property type="entry name" value="GLYCERALDEHYDE 3-PHOSPHATE PHOSPHATASE"/>
    <property type="match status" value="1"/>
</dbReference>
<dbReference type="SFLD" id="SFLDG01129">
    <property type="entry name" value="C1.5:_HAD__Beta-PGM__Phosphata"/>
    <property type="match status" value="1"/>
</dbReference>
<comment type="cofactor">
    <cofactor evidence="1">
        <name>Mg(2+)</name>
        <dbReference type="ChEBI" id="CHEBI:18420"/>
    </cofactor>
</comment>
<evidence type="ECO:0000256" key="3">
    <source>
        <dbReference type="ARBA" id="ARBA00022801"/>
    </source>
</evidence>
<organism evidence="5 6">
    <name type="scientific">Rodentibacter genomosp. 2</name>
    <dbReference type="NCBI Taxonomy" id="1908266"/>
    <lineage>
        <taxon>Bacteria</taxon>
        <taxon>Pseudomonadati</taxon>
        <taxon>Pseudomonadota</taxon>
        <taxon>Gammaproteobacteria</taxon>
        <taxon>Pasteurellales</taxon>
        <taxon>Pasteurellaceae</taxon>
        <taxon>Rodentibacter</taxon>
    </lineage>
</organism>
<keyword evidence="2" id="KW-0479">Metal-binding</keyword>
<accession>A0A1V3JHV9</accession>
<evidence type="ECO:0000313" key="5">
    <source>
        <dbReference type="EMBL" id="OOF56411.1"/>
    </source>
</evidence>
<reference evidence="5 6" key="1">
    <citation type="submission" date="2016-10" db="EMBL/GenBank/DDBJ databases">
        <title>Rodentibacter gen. nov. and new species.</title>
        <authorList>
            <person name="Christensen H."/>
        </authorList>
    </citation>
    <scope>NUCLEOTIDE SEQUENCE [LARGE SCALE GENOMIC DNA]</scope>
    <source>
        <strain evidence="5 6">1996246016</strain>
    </source>
</reference>
<gene>
    <name evidence="5" type="ORF">BKK55_06220</name>
</gene>
<dbReference type="GO" id="GO:0044281">
    <property type="term" value="P:small molecule metabolic process"/>
    <property type="evidence" value="ECO:0007669"/>
    <property type="project" value="UniProtKB-ARBA"/>
</dbReference>
<dbReference type="Gene3D" id="1.10.150.520">
    <property type="match status" value="1"/>
</dbReference>